<keyword evidence="3" id="KW-1185">Reference proteome</keyword>
<dbReference type="InterPro" id="IPR007630">
    <property type="entry name" value="RNA_pol_sigma70_r4"/>
</dbReference>
<dbReference type="InterPro" id="IPR013324">
    <property type="entry name" value="RNA_pol_sigma_r3/r4-like"/>
</dbReference>
<name>A0A261F8G1_9BIFI</name>
<protein>
    <submittedName>
        <fullName evidence="2">Sigma-70, region 4</fullName>
    </submittedName>
</protein>
<organism evidence="2 3">
    <name type="scientific">Bifidobacterium tissieri</name>
    <dbReference type="NCBI Taxonomy" id="1630162"/>
    <lineage>
        <taxon>Bacteria</taxon>
        <taxon>Bacillati</taxon>
        <taxon>Actinomycetota</taxon>
        <taxon>Actinomycetes</taxon>
        <taxon>Bifidobacteriales</taxon>
        <taxon>Bifidobacteriaceae</taxon>
        <taxon>Bifidobacterium</taxon>
    </lineage>
</organism>
<accession>A0A261F8G1</accession>
<dbReference type="InterPro" id="IPR036388">
    <property type="entry name" value="WH-like_DNA-bd_sf"/>
</dbReference>
<dbReference type="InterPro" id="IPR000943">
    <property type="entry name" value="RNA_pol_sigma70"/>
</dbReference>
<evidence type="ECO:0000259" key="1">
    <source>
        <dbReference type="PROSITE" id="PS00716"/>
    </source>
</evidence>
<dbReference type="AlphaFoldDB" id="A0A261F8G1"/>
<dbReference type="EMBL" id="MWWV01000020">
    <property type="protein sequence ID" value="OZG55440.1"/>
    <property type="molecule type" value="Genomic_DNA"/>
</dbReference>
<comment type="caution">
    <text evidence="2">The sequence shown here is derived from an EMBL/GenBank/DDBJ whole genome shotgun (WGS) entry which is preliminary data.</text>
</comment>
<dbReference type="Gene3D" id="1.10.10.10">
    <property type="entry name" value="Winged helix-like DNA-binding domain superfamily/Winged helix DNA-binding domain"/>
    <property type="match status" value="1"/>
</dbReference>
<evidence type="ECO:0000313" key="3">
    <source>
        <dbReference type="Proteomes" id="UP000216444"/>
    </source>
</evidence>
<reference evidence="2 3" key="1">
    <citation type="journal article" date="2017" name="BMC Genomics">
        <title>Comparative genomic and phylogenomic analyses of the Bifidobacteriaceae family.</title>
        <authorList>
            <person name="Lugli G.A."/>
            <person name="Milani C."/>
            <person name="Turroni F."/>
            <person name="Duranti S."/>
            <person name="Mancabelli L."/>
            <person name="Mangifesta M."/>
            <person name="Ferrario C."/>
            <person name="Modesto M."/>
            <person name="Mattarelli P."/>
            <person name="Jiri K."/>
            <person name="van Sinderen D."/>
            <person name="Ventura M."/>
        </authorList>
    </citation>
    <scope>NUCLEOTIDE SEQUENCE [LARGE SCALE GENOMIC DNA]</scope>
    <source>
        <strain evidence="2 3">DSM 100201</strain>
    </source>
</reference>
<dbReference type="PRINTS" id="PR00046">
    <property type="entry name" value="SIGMA70FCT"/>
</dbReference>
<dbReference type="Proteomes" id="UP000216444">
    <property type="component" value="Unassembled WGS sequence"/>
</dbReference>
<gene>
    <name evidence="2" type="ORF">BTIS_2140</name>
</gene>
<feature type="domain" description="RNA polymerase sigma-70" evidence="1">
    <location>
        <begin position="136"/>
        <end position="162"/>
    </location>
</feature>
<dbReference type="RefSeq" id="WP_094665403.1">
    <property type="nucleotide sequence ID" value="NZ_MWWV01000020.1"/>
</dbReference>
<sequence>MVDDVMAITSFNDFCADLVNVAQWAKANGFDHTTLVTVNADVAERAPQEIRDAISRINLATTDVIADPDDYSNFLSEEDLEAIDDLSSDDPYAIDDGPGIDDGPEVIRSLYTFLCSCDQRRMATLSSRVLADDPKTLDEIGKEQGVTRERIRQLEKELKTQLTSIIADSDTMRQLRDLFRQEGEILPQDKAFRHMPLLVENVPIVDVPLWRLVQELEMEPRFEIADGWMAAPSIDDAKHFVNETLGADANEFGVVRIGGNASHAQFDHIDDSARNLQLWLRYCGMTVVDDFAFISCRSVEDFTAALLYVKDRPLTLEEIANADPRRRNVSSLRNALAKDDRVIRVSKDKYGLSVWGMPEYSTIRGEIQRILDRNGGSADLDDLVREIAGRSGASERSIISYASILPFQTARGVVARAGDERMKADNDPYMAARLFRHHDAWMLRITLTKDHQRGSGSILPLAMANVLGIDFQGERVLRSPLGDQHVYWNGMSPSLGTIKRFVDSYGLVAGQQVFLRFGDDGTFDIVLMTMPTGIPLHDALAMSACGDSVDPTDAITAIAHAIGLADDSTTDTVIARLRKRGDDDIADLVDSAV</sequence>
<proteinExistence type="predicted"/>
<dbReference type="Pfam" id="PF04545">
    <property type="entry name" value="Sigma70_r4"/>
    <property type="match status" value="1"/>
</dbReference>
<dbReference type="GO" id="GO:0006352">
    <property type="term" value="P:DNA-templated transcription initiation"/>
    <property type="evidence" value="ECO:0007669"/>
    <property type="project" value="InterPro"/>
</dbReference>
<dbReference type="SUPFAM" id="SSF88659">
    <property type="entry name" value="Sigma3 and sigma4 domains of RNA polymerase sigma factors"/>
    <property type="match status" value="1"/>
</dbReference>
<dbReference type="GO" id="GO:0003700">
    <property type="term" value="F:DNA-binding transcription factor activity"/>
    <property type="evidence" value="ECO:0007669"/>
    <property type="project" value="InterPro"/>
</dbReference>
<evidence type="ECO:0000313" key="2">
    <source>
        <dbReference type="EMBL" id="OZG55440.1"/>
    </source>
</evidence>
<dbReference type="PROSITE" id="PS00716">
    <property type="entry name" value="SIGMA70_2"/>
    <property type="match status" value="1"/>
</dbReference>